<feature type="compositionally biased region" description="Low complexity" evidence="1">
    <location>
        <begin position="465"/>
        <end position="492"/>
    </location>
</feature>
<proteinExistence type="predicted"/>
<dbReference type="EMBL" id="JBHUMM010000043">
    <property type="protein sequence ID" value="MFD2673400.1"/>
    <property type="molecule type" value="Genomic_DNA"/>
</dbReference>
<dbReference type="Pfam" id="PF07949">
    <property type="entry name" value="YbbR"/>
    <property type="match status" value="3"/>
</dbReference>
<dbReference type="InterPro" id="IPR053154">
    <property type="entry name" value="c-di-AMP_regulator"/>
</dbReference>
<dbReference type="Proteomes" id="UP001597497">
    <property type="component" value="Unassembled WGS sequence"/>
</dbReference>
<dbReference type="PANTHER" id="PTHR37804">
    <property type="entry name" value="CDAA REGULATORY PROTEIN CDAR"/>
    <property type="match status" value="1"/>
</dbReference>
<gene>
    <name evidence="2" type="ORF">ACFSUC_17655</name>
</gene>
<keyword evidence="3" id="KW-1185">Reference proteome</keyword>
<name>A0ABW5RF66_9BACL</name>
<reference evidence="3" key="1">
    <citation type="journal article" date="2019" name="Int. J. Syst. Evol. Microbiol.">
        <title>The Global Catalogue of Microorganisms (GCM) 10K type strain sequencing project: providing services to taxonomists for standard genome sequencing and annotation.</title>
        <authorList>
            <consortium name="The Broad Institute Genomics Platform"/>
            <consortium name="The Broad Institute Genome Sequencing Center for Infectious Disease"/>
            <person name="Wu L."/>
            <person name="Ma J."/>
        </authorList>
    </citation>
    <scope>NUCLEOTIDE SEQUENCE [LARGE SCALE GENOMIC DNA]</scope>
    <source>
        <strain evidence="3">KCTC 33676</strain>
    </source>
</reference>
<evidence type="ECO:0000256" key="1">
    <source>
        <dbReference type="SAM" id="MobiDB-lite"/>
    </source>
</evidence>
<feature type="compositionally biased region" description="Acidic residues" evidence="1">
    <location>
        <begin position="443"/>
        <end position="452"/>
    </location>
</feature>
<protein>
    <submittedName>
        <fullName evidence="2">YbbR-like domain-containing protein</fullName>
    </submittedName>
</protein>
<dbReference type="PANTHER" id="PTHR37804:SF1">
    <property type="entry name" value="CDAA REGULATORY PROTEIN CDAR"/>
    <property type="match status" value="1"/>
</dbReference>
<organism evidence="2 3">
    <name type="scientific">Marinicrinis sediminis</name>
    <dbReference type="NCBI Taxonomy" id="1652465"/>
    <lineage>
        <taxon>Bacteria</taxon>
        <taxon>Bacillati</taxon>
        <taxon>Bacillota</taxon>
        <taxon>Bacilli</taxon>
        <taxon>Bacillales</taxon>
        <taxon>Paenibacillaceae</taxon>
    </lineage>
</organism>
<comment type="caution">
    <text evidence="2">The sequence shown here is derived from an EMBL/GenBank/DDBJ whole genome shotgun (WGS) entry which is preliminary data.</text>
</comment>
<dbReference type="RefSeq" id="WP_379930965.1">
    <property type="nucleotide sequence ID" value="NZ_JBHUMM010000043.1"/>
</dbReference>
<feature type="region of interest" description="Disordered" evidence="1">
    <location>
        <begin position="406"/>
        <end position="492"/>
    </location>
</feature>
<sequence length="492" mass="53741">MDKWLNNRNVLRLIALMIAILLWVIVHMDREVTTPQSQTSLISTKTIQDVKVQKVGLDTELFYIQEINTEHVTVTLRGNKSRLNTVSTKDGNAKIQADLSNLTAGKHVLMLEPIGFPEELDVEIYPDTITVQIEEIEKREFPVKIELLGKPAEGFRTGVPILNPSRVVVSGSNAELSRLKVVRAEVEVEGAKETVQGEYKLTALNENDEAMDIEITPAVVDVELPITSPFKTVPMRIKLIGEPPAGYSVSAFEQSVKQVTVYGDEDVLNEMEFYDGIEIDLTKLTNDKLYSLNIPLRDNVDRIVPETVEVEISVVPSQKKTFEDIPIVFSGENGEYTTRLLEPSDGKVSISVEAAPSKLKGMKAGDIQAILDVSNLPPGTYEETLKLNLPSYVKAKPVQVQLEIVPKNVSEEEIPPEQEPGDRPGDPDASDGTNVPLPPVEAQADDDGEAGNESESGSGSGSEGSGTNTAESGNNRSNSTNANGTGNNIRRE</sequence>
<dbReference type="Gene3D" id="2.170.120.30">
    <property type="match status" value="2"/>
</dbReference>
<dbReference type="Gene3D" id="2.170.120.40">
    <property type="entry name" value="YbbR-like domain"/>
    <property type="match status" value="2"/>
</dbReference>
<accession>A0ABW5RF66</accession>
<evidence type="ECO:0000313" key="3">
    <source>
        <dbReference type="Proteomes" id="UP001597497"/>
    </source>
</evidence>
<dbReference type="InterPro" id="IPR012505">
    <property type="entry name" value="YbbR"/>
</dbReference>
<evidence type="ECO:0000313" key="2">
    <source>
        <dbReference type="EMBL" id="MFD2673400.1"/>
    </source>
</evidence>